<feature type="transmembrane region" description="Helical" evidence="1">
    <location>
        <begin position="28"/>
        <end position="46"/>
    </location>
</feature>
<reference evidence="2" key="1">
    <citation type="submission" date="2020-09" db="EMBL/GenBank/DDBJ databases">
        <title>New species isolated from human feces.</title>
        <authorList>
            <person name="Kitahara M."/>
            <person name="Shigeno Y."/>
            <person name="Shime M."/>
            <person name="Matsumoto Y."/>
            <person name="Nakamura S."/>
            <person name="Motooka D."/>
            <person name="Fukuoka S."/>
            <person name="Nishikawa H."/>
            <person name="Benno Y."/>
        </authorList>
    </citation>
    <scope>NUCLEOTIDE SEQUENCE</scope>
    <source>
        <strain evidence="2">MM50</strain>
    </source>
</reference>
<sequence>MTNKSALGLGLIITAVYTLGLGADLIIYIGYAFVLIGLLILLLEAIKE</sequence>
<dbReference type="Proteomes" id="UP000681035">
    <property type="component" value="Chromosome"/>
</dbReference>
<evidence type="ECO:0000313" key="3">
    <source>
        <dbReference type="Proteomes" id="UP000681035"/>
    </source>
</evidence>
<evidence type="ECO:0000256" key="1">
    <source>
        <dbReference type="SAM" id="Phobius"/>
    </source>
</evidence>
<dbReference type="EMBL" id="AP023418">
    <property type="protein sequence ID" value="BCK80728.1"/>
    <property type="molecule type" value="Genomic_DNA"/>
</dbReference>
<keyword evidence="1" id="KW-0812">Transmembrane</keyword>
<accession>A0A810PX41</accession>
<dbReference type="KEGG" id="vcop:MM50RIKEN_04910"/>
<organism evidence="2 3">
    <name type="scientific">Vescimonas coprocola</name>
    <dbReference type="NCBI Taxonomy" id="2714355"/>
    <lineage>
        <taxon>Bacteria</taxon>
        <taxon>Bacillati</taxon>
        <taxon>Bacillota</taxon>
        <taxon>Clostridia</taxon>
        <taxon>Eubacteriales</taxon>
        <taxon>Oscillospiraceae</taxon>
        <taxon>Vescimonas</taxon>
    </lineage>
</organism>
<gene>
    <name evidence="2" type="ORF">MM50RIKEN_04910</name>
</gene>
<keyword evidence="1" id="KW-1133">Transmembrane helix</keyword>
<evidence type="ECO:0000313" key="2">
    <source>
        <dbReference type="EMBL" id="BCK80728.1"/>
    </source>
</evidence>
<protein>
    <submittedName>
        <fullName evidence="2">Uncharacterized protein</fullName>
    </submittedName>
</protein>
<name>A0A810PX41_9FIRM</name>
<dbReference type="AlphaFoldDB" id="A0A810PX41"/>
<keyword evidence="3" id="KW-1185">Reference proteome</keyword>
<keyword evidence="1" id="KW-0472">Membrane</keyword>
<proteinExistence type="predicted"/>